<evidence type="ECO:0000313" key="2">
    <source>
        <dbReference type="EMBL" id="EMD40396.1"/>
    </source>
</evidence>
<dbReference type="InterPro" id="IPR012535">
    <property type="entry name" value="Cell_div_Cdc14"/>
</dbReference>
<dbReference type="STRING" id="914234.M2RNG7"/>
<reference evidence="2 3" key="1">
    <citation type="journal article" date="2012" name="Proc. Natl. Acad. Sci. U.S.A.">
        <title>Comparative genomics of Ceriporiopsis subvermispora and Phanerochaete chrysosporium provide insight into selective ligninolysis.</title>
        <authorList>
            <person name="Fernandez-Fueyo E."/>
            <person name="Ruiz-Duenas F.J."/>
            <person name="Ferreira P."/>
            <person name="Floudas D."/>
            <person name="Hibbett D.S."/>
            <person name="Canessa P."/>
            <person name="Larrondo L.F."/>
            <person name="James T.Y."/>
            <person name="Seelenfreund D."/>
            <person name="Lobos S."/>
            <person name="Polanco R."/>
            <person name="Tello M."/>
            <person name="Honda Y."/>
            <person name="Watanabe T."/>
            <person name="Watanabe T."/>
            <person name="Ryu J.S."/>
            <person name="Kubicek C.P."/>
            <person name="Schmoll M."/>
            <person name="Gaskell J."/>
            <person name="Hammel K.E."/>
            <person name="St John F.J."/>
            <person name="Vanden Wymelenberg A."/>
            <person name="Sabat G."/>
            <person name="Splinter BonDurant S."/>
            <person name="Syed K."/>
            <person name="Yadav J.S."/>
            <person name="Doddapaneni H."/>
            <person name="Subramanian V."/>
            <person name="Lavin J.L."/>
            <person name="Oguiza J.A."/>
            <person name="Perez G."/>
            <person name="Pisabarro A.G."/>
            <person name="Ramirez L."/>
            <person name="Santoyo F."/>
            <person name="Master E."/>
            <person name="Coutinho P.M."/>
            <person name="Henrissat B."/>
            <person name="Lombard V."/>
            <person name="Magnuson J.K."/>
            <person name="Kuees U."/>
            <person name="Hori C."/>
            <person name="Igarashi K."/>
            <person name="Samejima M."/>
            <person name="Held B.W."/>
            <person name="Barry K.W."/>
            <person name="LaButti K.M."/>
            <person name="Lapidus A."/>
            <person name="Lindquist E.A."/>
            <person name="Lucas S.M."/>
            <person name="Riley R."/>
            <person name="Salamov A.A."/>
            <person name="Hoffmeister D."/>
            <person name="Schwenk D."/>
            <person name="Hadar Y."/>
            <person name="Yarden O."/>
            <person name="de Vries R.P."/>
            <person name="Wiebenga A."/>
            <person name="Stenlid J."/>
            <person name="Eastwood D."/>
            <person name="Grigoriev I.V."/>
            <person name="Berka R.M."/>
            <person name="Blanchette R.A."/>
            <person name="Kersten P."/>
            <person name="Martinez A.T."/>
            <person name="Vicuna R."/>
            <person name="Cullen D."/>
        </authorList>
    </citation>
    <scope>NUCLEOTIDE SEQUENCE [LARGE SCALE GENOMIC DNA]</scope>
    <source>
        <strain evidence="2 3">B</strain>
    </source>
</reference>
<keyword evidence="3" id="KW-1185">Reference proteome</keyword>
<evidence type="ECO:0008006" key="4">
    <source>
        <dbReference type="Google" id="ProtNLM"/>
    </source>
</evidence>
<feature type="region of interest" description="Disordered" evidence="1">
    <location>
        <begin position="371"/>
        <end position="488"/>
    </location>
</feature>
<dbReference type="PANTHER" id="PTHR34065:SF1">
    <property type="entry name" value="CELL DIVISION CONTROL PROTEIN 14"/>
    <property type="match status" value="1"/>
</dbReference>
<dbReference type="EMBL" id="KB445792">
    <property type="protein sequence ID" value="EMD40396.1"/>
    <property type="molecule type" value="Genomic_DNA"/>
</dbReference>
<evidence type="ECO:0000256" key="1">
    <source>
        <dbReference type="SAM" id="MobiDB-lite"/>
    </source>
</evidence>
<dbReference type="AlphaFoldDB" id="M2RNG7"/>
<feature type="region of interest" description="Disordered" evidence="1">
    <location>
        <begin position="255"/>
        <end position="329"/>
    </location>
</feature>
<feature type="compositionally biased region" description="Low complexity" evidence="1">
    <location>
        <begin position="423"/>
        <end position="438"/>
    </location>
</feature>
<protein>
    <recommendedName>
        <fullName evidence="4">Cell division control protein 14</fullName>
    </recommendedName>
</protein>
<sequence>MLDMRIYLQDLLDELVSSRTSAPRVGEILTSLERSLAEICIESGPGAAEQLSGFLDLQDAFECNVPSRLLTWISLAIPRLELLVNKGAMDKEQEIEATLLSSHLAQALSLIQGVVLMHATSKEYLGRRYALQILLDLMLASRHLSTTPSSPPSATSTPPSPSRRLSRTRSQSSFPLPLASAILDTLLCVLVDSSPALRVFEETKGVQTVVRILKRAGTPREVRMKCLEFLYFYLLDETSLSGASSIDSFEAALGGGSPLASSTPRSFRPSHRTTESISRSVDSSCSDSSYTSRSSDSSATSISSLEPTPSKPQFDKRPPSPTSLPNEAVPVLLPSPRIITPPNSRAQPRSLLMLRKEVDFVPLSPKKAQISRLGSGIPRTPLSRQSTRMRSPTAAVDADADDALRDVLKTPIPKSRPGHVRGLSASPLSDSSDMFSSPEQEKTPRHGHRRAQSSVEPGTGARRGWESGAPSPISSMWREAGVGGSTEARTMEEKKEILGSMLGNVDALVEGVRKAGIWGLS</sequence>
<feature type="compositionally biased region" description="Low complexity" evidence="1">
    <location>
        <begin position="145"/>
        <end position="157"/>
    </location>
</feature>
<accession>M2RNG7</accession>
<dbReference type="Pfam" id="PF08045">
    <property type="entry name" value="CDC14"/>
    <property type="match status" value="2"/>
</dbReference>
<organism evidence="2 3">
    <name type="scientific">Ceriporiopsis subvermispora (strain B)</name>
    <name type="common">White-rot fungus</name>
    <name type="synonym">Gelatoporia subvermispora</name>
    <dbReference type="NCBI Taxonomy" id="914234"/>
    <lineage>
        <taxon>Eukaryota</taxon>
        <taxon>Fungi</taxon>
        <taxon>Dikarya</taxon>
        <taxon>Basidiomycota</taxon>
        <taxon>Agaricomycotina</taxon>
        <taxon>Agaricomycetes</taxon>
        <taxon>Polyporales</taxon>
        <taxon>Gelatoporiaceae</taxon>
        <taxon>Gelatoporia</taxon>
    </lineage>
</organism>
<feature type="compositionally biased region" description="Low complexity" evidence="1">
    <location>
        <begin position="276"/>
        <end position="304"/>
    </location>
</feature>
<dbReference type="Proteomes" id="UP000016930">
    <property type="component" value="Unassembled WGS sequence"/>
</dbReference>
<feature type="region of interest" description="Disordered" evidence="1">
    <location>
        <begin position="145"/>
        <end position="171"/>
    </location>
</feature>
<proteinExistence type="predicted"/>
<dbReference type="PANTHER" id="PTHR34065">
    <property type="entry name" value="CELL DIVISION CONTROL PROTEIN 14"/>
    <property type="match status" value="1"/>
</dbReference>
<evidence type="ECO:0000313" key="3">
    <source>
        <dbReference type="Proteomes" id="UP000016930"/>
    </source>
</evidence>
<dbReference type="HOGENOM" id="CLU_043859_0_0_1"/>
<dbReference type="OrthoDB" id="5357220at2759"/>
<name>M2RNG7_CERS8</name>
<gene>
    <name evidence="2" type="ORF">CERSUDRAFT_91116</name>
</gene>